<evidence type="ECO:0000313" key="1">
    <source>
        <dbReference type="EMBL" id="MFC3228141.1"/>
    </source>
</evidence>
<dbReference type="EMBL" id="JBHRTR010000028">
    <property type="protein sequence ID" value="MFC3228141.1"/>
    <property type="molecule type" value="Genomic_DNA"/>
</dbReference>
<dbReference type="Gene3D" id="2.40.400.10">
    <property type="entry name" value="Acetoacetate decarboxylase-like"/>
    <property type="match status" value="1"/>
</dbReference>
<sequence length="256" mass="28023">MSWEDRHGYAMPAGMAEPYRRPPHIYRDAEDLLIPFAASAEAVAPLLPPKVEPLEDPVPCWFKARWAPFSPHGAYHEAYIATGVRFGGEAYRFVTVIGTDQEAPLVAGREIWGYPKKLAAIHCSWTGHATPGDQLTARVERPAGTVLARAAMMLDRQGEPAEMAGYPALSLKLVPSADGGPPDVAQLIRLEGGAKLAEGADGRPFLYAGRAALDLPTVTDIDPWHRFRPLSVGTAFFMRADYVHDLGRVVHDYRKA</sequence>
<dbReference type="InterPro" id="IPR023375">
    <property type="entry name" value="ADC_dom_sf"/>
</dbReference>
<dbReference type="Proteomes" id="UP001595528">
    <property type="component" value="Unassembled WGS sequence"/>
</dbReference>
<dbReference type="SUPFAM" id="SSF160104">
    <property type="entry name" value="Acetoacetate decarboxylase-like"/>
    <property type="match status" value="1"/>
</dbReference>
<reference evidence="2" key="1">
    <citation type="journal article" date="2019" name="Int. J. Syst. Evol. Microbiol.">
        <title>The Global Catalogue of Microorganisms (GCM) 10K type strain sequencing project: providing services to taxonomists for standard genome sequencing and annotation.</title>
        <authorList>
            <consortium name="The Broad Institute Genomics Platform"/>
            <consortium name="The Broad Institute Genome Sequencing Center for Infectious Disease"/>
            <person name="Wu L."/>
            <person name="Ma J."/>
        </authorList>
    </citation>
    <scope>NUCLEOTIDE SEQUENCE [LARGE SCALE GENOMIC DNA]</scope>
    <source>
        <strain evidence="2">KCTC 42964</strain>
    </source>
</reference>
<proteinExistence type="predicted"/>
<dbReference type="Pfam" id="PF06314">
    <property type="entry name" value="ADC"/>
    <property type="match status" value="1"/>
</dbReference>
<accession>A0ABV7L1D3</accession>
<dbReference type="InterPro" id="IPR010451">
    <property type="entry name" value="Acetoacetate_decarboxylase"/>
</dbReference>
<evidence type="ECO:0000313" key="2">
    <source>
        <dbReference type="Proteomes" id="UP001595528"/>
    </source>
</evidence>
<gene>
    <name evidence="1" type="ORF">ACFOGJ_12925</name>
</gene>
<comment type="caution">
    <text evidence="1">The sequence shown here is derived from an EMBL/GenBank/DDBJ whole genome shotgun (WGS) entry which is preliminary data.</text>
</comment>
<dbReference type="RefSeq" id="WP_379900976.1">
    <property type="nucleotide sequence ID" value="NZ_JBHRTR010000028.1"/>
</dbReference>
<keyword evidence="2" id="KW-1185">Reference proteome</keyword>
<name>A0ABV7L1D3_9PROT</name>
<organism evidence="1 2">
    <name type="scientific">Marinibaculum pumilum</name>
    <dbReference type="NCBI Taxonomy" id="1766165"/>
    <lineage>
        <taxon>Bacteria</taxon>
        <taxon>Pseudomonadati</taxon>
        <taxon>Pseudomonadota</taxon>
        <taxon>Alphaproteobacteria</taxon>
        <taxon>Rhodospirillales</taxon>
        <taxon>Rhodospirillaceae</taxon>
        <taxon>Marinibaculum</taxon>
    </lineage>
</organism>
<protein>
    <submittedName>
        <fullName evidence="1">Acetoacetate decarboxylase family protein</fullName>
    </submittedName>
</protein>